<comment type="caution">
    <text evidence="1">The sequence shown here is derived from an EMBL/GenBank/DDBJ whole genome shotgun (WGS) entry which is preliminary data.</text>
</comment>
<proteinExistence type="predicted"/>
<accession>A0ABR2MPC8</accession>
<gene>
    <name evidence="1" type="ORF">KSP40_PGU012417</name>
</gene>
<dbReference type="Proteomes" id="UP001412067">
    <property type="component" value="Unassembled WGS sequence"/>
</dbReference>
<dbReference type="EMBL" id="JBBWWR010000006">
    <property type="protein sequence ID" value="KAK8964823.1"/>
    <property type="molecule type" value="Genomic_DNA"/>
</dbReference>
<protein>
    <submittedName>
        <fullName evidence="1">Uncharacterized protein</fullName>
    </submittedName>
</protein>
<evidence type="ECO:0000313" key="2">
    <source>
        <dbReference type="Proteomes" id="UP001412067"/>
    </source>
</evidence>
<organism evidence="1 2">
    <name type="scientific">Platanthera guangdongensis</name>
    <dbReference type="NCBI Taxonomy" id="2320717"/>
    <lineage>
        <taxon>Eukaryota</taxon>
        <taxon>Viridiplantae</taxon>
        <taxon>Streptophyta</taxon>
        <taxon>Embryophyta</taxon>
        <taxon>Tracheophyta</taxon>
        <taxon>Spermatophyta</taxon>
        <taxon>Magnoliopsida</taxon>
        <taxon>Liliopsida</taxon>
        <taxon>Asparagales</taxon>
        <taxon>Orchidaceae</taxon>
        <taxon>Orchidoideae</taxon>
        <taxon>Orchideae</taxon>
        <taxon>Orchidinae</taxon>
        <taxon>Platanthera</taxon>
    </lineage>
</organism>
<evidence type="ECO:0000313" key="1">
    <source>
        <dbReference type="EMBL" id="KAK8964823.1"/>
    </source>
</evidence>
<name>A0ABR2MPC8_9ASPA</name>
<keyword evidence="2" id="KW-1185">Reference proteome</keyword>
<reference evidence="1 2" key="1">
    <citation type="journal article" date="2022" name="Nat. Plants">
        <title>Genomes of leafy and leafless Platanthera orchids illuminate the evolution of mycoheterotrophy.</title>
        <authorList>
            <person name="Li M.H."/>
            <person name="Liu K.W."/>
            <person name="Li Z."/>
            <person name="Lu H.C."/>
            <person name="Ye Q.L."/>
            <person name="Zhang D."/>
            <person name="Wang J.Y."/>
            <person name="Li Y.F."/>
            <person name="Zhong Z.M."/>
            <person name="Liu X."/>
            <person name="Yu X."/>
            <person name="Liu D.K."/>
            <person name="Tu X.D."/>
            <person name="Liu B."/>
            <person name="Hao Y."/>
            <person name="Liao X.Y."/>
            <person name="Jiang Y.T."/>
            <person name="Sun W.H."/>
            <person name="Chen J."/>
            <person name="Chen Y.Q."/>
            <person name="Ai Y."/>
            <person name="Zhai J.W."/>
            <person name="Wu S.S."/>
            <person name="Zhou Z."/>
            <person name="Hsiao Y.Y."/>
            <person name="Wu W.L."/>
            <person name="Chen Y.Y."/>
            <person name="Lin Y.F."/>
            <person name="Hsu J.L."/>
            <person name="Li C.Y."/>
            <person name="Wang Z.W."/>
            <person name="Zhao X."/>
            <person name="Zhong W.Y."/>
            <person name="Ma X.K."/>
            <person name="Ma L."/>
            <person name="Huang J."/>
            <person name="Chen G.Z."/>
            <person name="Huang M.Z."/>
            <person name="Huang L."/>
            <person name="Peng D.H."/>
            <person name="Luo Y.B."/>
            <person name="Zou S.Q."/>
            <person name="Chen S.P."/>
            <person name="Lan S."/>
            <person name="Tsai W.C."/>
            <person name="Van de Peer Y."/>
            <person name="Liu Z.J."/>
        </authorList>
    </citation>
    <scope>NUCLEOTIDE SEQUENCE [LARGE SCALE GENOMIC DNA]</scope>
    <source>
        <strain evidence="1">Lor288</strain>
    </source>
</reference>
<sequence>MVEDGNTKPLSFILAYTTAESIDDVVGLDREVITNTIDGECGVGRDVMRTTYVNAGGAENESPQPLNAKSGSPLSCDVGKMNDGVIEKTVNAHQHPHASVRALTIMVDSPDSLPPCQFTRDALAMVARLLLWIFKDSFEELHVFPSVKCEEAGVSPTF</sequence>